<gene>
    <name evidence="1" type="ORF">ACFFHW_08065</name>
</gene>
<comment type="caution">
    <text evidence="1">The sequence shown here is derived from an EMBL/GenBank/DDBJ whole genome shotgun (WGS) entry which is preliminary data.</text>
</comment>
<accession>A0ABV6G2R0</accession>
<evidence type="ECO:0008006" key="3">
    <source>
        <dbReference type="Google" id="ProtNLM"/>
    </source>
</evidence>
<sequence length="431" mass="48419">MSDWDRYSISSLASGEADPLGNLFLSPAGQVDLSNIRILHAGIDTIRQTYSGVPCRYEFDRLREAYQSGEGAIVNLAGSDFIVGAVGQDSGYRYKLQNNDLGVIVLFRSRHAKLDTFGSHVKIELSPHFIYEHGANGCQTYMDTLACHLLARLEHQSCAVHLAIDVQGWTPPRDFLDRFTTRSRHIYTADGINRMELDQGTIATGYGDRETVTFGRAASLQLTTYNKSKQALATDKLDFWQGIWSTAAGDDPCTALYDPDQPVQRIECRFHQSVLADYARGEPHNPDTGECPDPHKGFARFIDVVPHLTGLWRSALQSQRLDHSRDLIDPAWQLFRDDPRFHSSAPDFLYKRRKKTPGQGNDKNIALVVGNLISLYARQGFTAKQAMHGLAHCGIWNEIAAYYRARGIHAAEFRQLLHDKLIERRMLGRAA</sequence>
<dbReference type="Proteomes" id="UP001589814">
    <property type="component" value="Unassembled WGS sequence"/>
</dbReference>
<evidence type="ECO:0000313" key="1">
    <source>
        <dbReference type="EMBL" id="MFC0267938.1"/>
    </source>
</evidence>
<reference evidence="1 2" key="1">
    <citation type="submission" date="2024-09" db="EMBL/GenBank/DDBJ databases">
        <authorList>
            <person name="Sun Q."/>
            <person name="Mori K."/>
        </authorList>
    </citation>
    <scope>NUCLEOTIDE SEQUENCE [LARGE SCALE GENOMIC DNA]</scope>
    <source>
        <strain evidence="1 2">CCM 7415</strain>
    </source>
</reference>
<proteinExistence type="predicted"/>
<dbReference type="EMBL" id="JBHLVX010000031">
    <property type="protein sequence ID" value="MFC0267938.1"/>
    <property type="molecule type" value="Genomic_DNA"/>
</dbReference>
<protein>
    <recommendedName>
        <fullName evidence="3">Replication initiation factor</fullName>
    </recommendedName>
</protein>
<evidence type="ECO:0000313" key="2">
    <source>
        <dbReference type="Proteomes" id="UP001589814"/>
    </source>
</evidence>
<organism evidence="1 2">
    <name type="scientific">Kushneria aurantia</name>
    <dbReference type="NCBI Taxonomy" id="504092"/>
    <lineage>
        <taxon>Bacteria</taxon>
        <taxon>Pseudomonadati</taxon>
        <taxon>Pseudomonadota</taxon>
        <taxon>Gammaproteobacteria</taxon>
        <taxon>Oceanospirillales</taxon>
        <taxon>Halomonadaceae</taxon>
        <taxon>Kushneria</taxon>
    </lineage>
</organism>
<dbReference type="RefSeq" id="WP_019953033.1">
    <property type="nucleotide sequence ID" value="NZ_JBHLVX010000031.1"/>
</dbReference>
<keyword evidence="2" id="KW-1185">Reference proteome</keyword>
<name>A0ABV6G2R0_9GAMM</name>